<dbReference type="Proteomes" id="UP000276133">
    <property type="component" value="Unassembled WGS sequence"/>
</dbReference>
<sequence>MFTEGFVYNSLETFLNSNGLVVLYAAVIRLTRSVALSLKLRDDKKGTGSLNLKALQVDTV</sequence>
<evidence type="ECO:0000313" key="1">
    <source>
        <dbReference type="EMBL" id="RNA03637.1"/>
    </source>
</evidence>
<proteinExistence type="predicted"/>
<dbReference type="EMBL" id="REGN01008411">
    <property type="protein sequence ID" value="RNA03637.1"/>
    <property type="molecule type" value="Genomic_DNA"/>
</dbReference>
<dbReference type="AlphaFoldDB" id="A0A3M7PWZ5"/>
<keyword evidence="2" id="KW-1185">Reference proteome</keyword>
<accession>A0A3M7PWZ5</accession>
<evidence type="ECO:0000313" key="2">
    <source>
        <dbReference type="Proteomes" id="UP000276133"/>
    </source>
</evidence>
<name>A0A3M7PWZ5_BRAPC</name>
<protein>
    <submittedName>
        <fullName evidence="1">Uncharacterized protein</fullName>
    </submittedName>
</protein>
<organism evidence="1 2">
    <name type="scientific">Brachionus plicatilis</name>
    <name type="common">Marine rotifer</name>
    <name type="synonym">Brachionus muelleri</name>
    <dbReference type="NCBI Taxonomy" id="10195"/>
    <lineage>
        <taxon>Eukaryota</taxon>
        <taxon>Metazoa</taxon>
        <taxon>Spiralia</taxon>
        <taxon>Gnathifera</taxon>
        <taxon>Rotifera</taxon>
        <taxon>Eurotatoria</taxon>
        <taxon>Monogononta</taxon>
        <taxon>Pseudotrocha</taxon>
        <taxon>Ploima</taxon>
        <taxon>Brachionidae</taxon>
        <taxon>Brachionus</taxon>
    </lineage>
</organism>
<reference evidence="1 2" key="1">
    <citation type="journal article" date="2018" name="Sci. Rep.">
        <title>Genomic signatures of local adaptation to the degree of environmental predictability in rotifers.</title>
        <authorList>
            <person name="Franch-Gras L."/>
            <person name="Hahn C."/>
            <person name="Garcia-Roger E.M."/>
            <person name="Carmona M.J."/>
            <person name="Serra M."/>
            <person name="Gomez A."/>
        </authorList>
    </citation>
    <scope>NUCLEOTIDE SEQUENCE [LARGE SCALE GENOMIC DNA]</scope>
    <source>
        <strain evidence="1">HYR1</strain>
    </source>
</reference>
<gene>
    <name evidence="1" type="ORF">BpHYR1_027930</name>
</gene>
<comment type="caution">
    <text evidence="1">The sequence shown here is derived from an EMBL/GenBank/DDBJ whole genome shotgun (WGS) entry which is preliminary data.</text>
</comment>